<dbReference type="EMBL" id="JACNJN010000045">
    <property type="protein sequence ID" value="MBC8334093.1"/>
    <property type="molecule type" value="Genomic_DNA"/>
</dbReference>
<reference evidence="4 5" key="1">
    <citation type="submission" date="2020-08" db="EMBL/GenBank/DDBJ databases">
        <title>Bridging the membrane lipid divide: bacteria of the FCB group superphylum have the potential to synthesize archaeal ether lipids.</title>
        <authorList>
            <person name="Villanueva L."/>
            <person name="Von Meijenfeldt F.A.B."/>
            <person name="Westbye A.B."/>
            <person name="Yadav S."/>
            <person name="Hopmans E.C."/>
            <person name="Dutilh B.E."/>
            <person name="Sinninghe Damste J.S."/>
        </authorList>
    </citation>
    <scope>NUCLEOTIDE SEQUENCE [LARGE SCALE GENOMIC DNA]</scope>
    <source>
        <strain evidence="4">NIOZ-UU36</strain>
    </source>
</reference>
<dbReference type="InterPro" id="IPR021908">
    <property type="entry name" value="YfbK_C"/>
</dbReference>
<feature type="compositionally biased region" description="Low complexity" evidence="1">
    <location>
        <begin position="50"/>
        <end position="59"/>
    </location>
</feature>
<evidence type="ECO:0000256" key="2">
    <source>
        <dbReference type="SAM" id="SignalP"/>
    </source>
</evidence>
<accession>A0A8J6TE27</accession>
<dbReference type="Pfam" id="PF12034">
    <property type="entry name" value="YfbK_C"/>
    <property type="match status" value="1"/>
</dbReference>
<dbReference type="PANTHER" id="PTHR10579">
    <property type="entry name" value="CALCIUM-ACTIVATED CHLORIDE CHANNEL REGULATOR"/>
    <property type="match status" value="1"/>
</dbReference>
<keyword evidence="2" id="KW-0732">Signal</keyword>
<feature type="chain" id="PRO_5035177698" evidence="2">
    <location>
        <begin position="21"/>
        <end position="555"/>
    </location>
</feature>
<proteinExistence type="predicted"/>
<dbReference type="SMART" id="SM00327">
    <property type="entry name" value="VWA"/>
    <property type="match status" value="1"/>
</dbReference>
<organism evidence="4 5">
    <name type="scientific">Candidatus Desulfolinea nitratireducens</name>
    <dbReference type="NCBI Taxonomy" id="2841698"/>
    <lineage>
        <taxon>Bacteria</taxon>
        <taxon>Bacillati</taxon>
        <taxon>Chloroflexota</taxon>
        <taxon>Anaerolineae</taxon>
        <taxon>Anaerolineales</taxon>
        <taxon>Anaerolineales incertae sedis</taxon>
        <taxon>Candidatus Desulfolinea</taxon>
    </lineage>
</organism>
<dbReference type="Gene3D" id="3.40.50.410">
    <property type="entry name" value="von Willebrand factor, type A domain"/>
    <property type="match status" value="1"/>
</dbReference>
<dbReference type="Proteomes" id="UP000614469">
    <property type="component" value="Unassembled WGS sequence"/>
</dbReference>
<evidence type="ECO:0000259" key="3">
    <source>
        <dbReference type="PROSITE" id="PS50234"/>
    </source>
</evidence>
<gene>
    <name evidence="4" type="ORF">H8E29_02410</name>
</gene>
<dbReference type="SUPFAM" id="SSF53300">
    <property type="entry name" value="vWA-like"/>
    <property type="match status" value="1"/>
</dbReference>
<feature type="compositionally biased region" description="Polar residues" evidence="1">
    <location>
        <begin position="71"/>
        <end position="93"/>
    </location>
</feature>
<dbReference type="InterPro" id="IPR036465">
    <property type="entry name" value="vWFA_dom_sf"/>
</dbReference>
<dbReference type="InterPro" id="IPR002035">
    <property type="entry name" value="VWF_A"/>
</dbReference>
<dbReference type="InterPro" id="IPR022156">
    <property type="entry name" value="Uncharacterised_YfbK_N"/>
</dbReference>
<evidence type="ECO:0000256" key="1">
    <source>
        <dbReference type="SAM" id="MobiDB-lite"/>
    </source>
</evidence>
<dbReference type="Pfam" id="PF00092">
    <property type="entry name" value="VWA"/>
    <property type="match status" value="1"/>
</dbReference>
<evidence type="ECO:0000313" key="4">
    <source>
        <dbReference type="EMBL" id="MBC8334093.1"/>
    </source>
</evidence>
<evidence type="ECO:0000313" key="5">
    <source>
        <dbReference type="Proteomes" id="UP000614469"/>
    </source>
</evidence>
<dbReference type="AlphaFoldDB" id="A0A8J6TE27"/>
<protein>
    <submittedName>
        <fullName evidence="4">von Willebrand factor type A domain-containing protein</fullName>
    </submittedName>
</protein>
<feature type="region of interest" description="Disordered" evidence="1">
    <location>
        <begin position="26"/>
        <end position="104"/>
    </location>
</feature>
<dbReference type="Pfam" id="PF12450">
    <property type="entry name" value="vWF_A"/>
    <property type="match status" value="1"/>
</dbReference>
<dbReference type="InterPro" id="IPR051266">
    <property type="entry name" value="CLCR"/>
</dbReference>
<dbReference type="PANTHER" id="PTHR10579:SF43">
    <property type="entry name" value="ZINC FINGER (C3HC4-TYPE RING FINGER) FAMILY PROTEIN"/>
    <property type="match status" value="1"/>
</dbReference>
<name>A0A8J6TE27_9CHLR</name>
<feature type="domain" description="VWFA" evidence="3">
    <location>
        <begin position="211"/>
        <end position="389"/>
    </location>
</feature>
<sequence>MSAKKIALNMMILAAFILGACGGLNSPAEQEPNSPALYEEFAPSPEEPAAESNPSPYSAGDSDSASEKTAESSAPSNFSSNQPQSTPSAMFRSQTRDEGPNDMFFEDYGVNPIIDTEDDHFSTFALDVDTGSYTLMRNYINDGNLPPEDSVRVEEYVNYFEQGYPLPSAHQAFGIHLDGGPSPFTQTERYEMLRVGIQGYEVSDRERKDVSLTFVIDVSGSMDMDNRLGMVKRSLEMLVEQLGRGDQVSIVVYGSEARVVLEPTSASKKGLILDAIYSLRSEGSTNAEAGIKLGYKMALRGYNADGVNRVILCSDGVANVGRVEANAILDEVHGYVEEGVTMATFGFGMDNYNDTLMEQLADNGDGFYAYIDDLNEAKRLFVDDLTSTLQTIAMDAKVQVDFNPDVVSRYRLVGYENRDIADEDFRDNSVDAGEIGAGHSVTALYEIKLFGGAHGRIATVHMRWEDPDTRQVMEIEKDIHTGDLEEKFHDADPYFQRAVVVAEYAEILGDSYWAEESDIDDVYDEARWLEEYFPREEAMEEFVDLVKEAIRQRRW</sequence>
<dbReference type="PROSITE" id="PS51257">
    <property type="entry name" value="PROKAR_LIPOPROTEIN"/>
    <property type="match status" value="1"/>
</dbReference>
<dbReference type="PROSITE" id="PS50234">
    <property type="entry name" value="VWFA"/>
    <property type="match status" value="1"/>
</dbReference>
<feature type="signal peptide" evidence="2">
    <location>
        <begin position="1"/>
        <end position="20"/>
    </location>
</feature>
<comment type="caution">
    <text evidence="4">The sequence shown here is derived from an EMBL/GenBank/DDBJ whole genome shotgun (WGS) entry which is preliminary data.</text>
</comment>